<name>A0A0G1D4E1_9BACT</name>
<proteinExistence type="predicted"/>
<accession>A0A0G1D4E1</accession>
<dbReference type="AlphaFoldDB" id="A0A0G1D4E1"/>
<protein>
    <recommendedName>
        <fullName evidence="3">Lipoprotein</fullName>
    </recommendedName>
</protein>
<evidence type="ECO:0008006" key="3">
    <source>
        <dbReference type="Google" id="ProtNLM"/>
    </source>
</evidence>
<dbReference type="PROSITE" id="PS51257">
    <property type="entry name" value="PROKAR_LIPOPROTEIN"/>
    <property type="match status" value="1"/>
</dbReference>
<dbReference type="EMBL" id="LCFK01000036">
    <property type="protein sequence ID" value="KKS92750.1"/>
    <property type="molecule type" value="Genomic_DNA"/>
</dbReference>
<evidence type="ECO:0000313" key="2">
    <source>
        <dbReference type="Proteomes" id="UP000033980"/>
    </source>
</evidence>
<sequence>MKLNFSMIVIFFVLLVVLMSGCSGTRWTGTYCLPGLVACGTQFGPGSACPVQIDLEYDGIIRGYELLPGSCSTK</sequence>
<reference evidence="1 2" key="1">
    <citation type="journal article" date="2015" name="Nature">
        <title>rRNA introns, odd ribosomes, and small enigmatic genomes across a large radiation of phyla.</title>
        <authorList>
            <person name="Brown C.T."/>
            <person name="Hug L.A."/>
            <person name="Thomas B.C."/>
            <person name="Sharon I."/>
            <person name="Castelle C.J."/>
            <person name="Singh A."/>
            <person name="Wilkins M.J."/>
            <person name="Williams K.H."/>
            <person name="Banfield J.F."/>
        </authorList>
    </citation>
    <scope>NUCLEOTIDE SEQUENCE [LARGE SCALE GENOMIC DNA]</scope>
</reference>
<comment type="caution">
    <text evidence="1">The sequence shown here is derived from an EMBL/GenBank/DDBJ whole genome shotgun (WGS) entry which is preliminary data.</text>
</comment>
<gene>
    <name evidence="1" type="ORF">UV68_C0036G0014</name>
</gene>
<organism evidence="1 2">
    <name type="scientific">Candidatus Collierbacteria bacterium GW2011_GWC2_43_12</name>
    <dbReference type="NCBI Taxonomy" id="1618390"/>
    <lineage>
        <taxon>Bacteria</taxon>
        <taxon>Candidatus Collieribacteriota</taxon>
    </lineage>
</organism>
<dbReference type="Proteomes" id="UP000033980">
    <property type="component" value="Unassembled WGS sequence"/>
</dbReference>
<evidence type="ECO:0000313" key="1">
    <source>
        <dbReference type="EMBL" id="KKS92750.1"/>
    </source>
</evidence>